<accession>D4DRI7</accession>
<dbReference type="AlphaFoldDB" id="D4DRI7"/>
<name>D4DRI7_NEIEG</name>
<evidence type="ECO:0000313" key="1">
    <source>
        <dbReference type="EMBL" id="EFE49589.1"/>
    </source>
</evidence>
<reference evidence="1 2" key="1">
    <citation type="submission" date="2010-02" db="EMBL/GenBank/DDBJ databases">
        <authorList>
            <person name="Weinstock G."/>
            <person name="Sodergren E."/>
            <person name="Clifton S."/>
            <person name="Fulton L."/>
            <person name="Fulton B."/>
            <person name="Courtney L."/>
            <person name="Fronick C."/>
            <person name="Harrison M."/>
            <person name="Strong C."/>
            <person name="Farmer C."/>
            <person name="Delahaunty K."/>
            <person name="Markovic C."/>
            <person name="Hall O."/>
            <person name="Minx P."/>
            <person name="Tomlinson C."/>
            <person name="Mitreva M."/>
            <person name="Nelson J."/>
            <person name="Hou S."/>
            <person name="Wollam A."/>
            <person name="Pepin K.H."/>
            <person name="Johnson M."/>
            <person name="Bhonagiri V."/>
            <person name="Zhang X."/>
            <person name="Suruliraj S."/>
            <person name="Warren W."/>
            <person name="Chinwalla A."/>
            <person name="Mardis E.R."/>
            <person name="Wilson R.K."/>
        </authorList>
    </citation>
    <scope>NUCLEOTIDE SEQUENCE [LARGE SCALE GENOMIC DNA]</scope>
    <source>
        <strain evidence="1 2">ATCC 29315</strain>
    </source>
</reference>
<dbReference type="EMBL" id="ADBF01000043">
    <property type="protein sequence ID" value="EFE49589.1"/>
    <property type="molecule type" value="Genomic_DNA"/>
</dbReference>
<sequence length="45" mass="4717">MVKITVLKISFAAPCGAALWLSHNVLGTYSFNLLQASLFGVACCG</sequence>
<comment type="caution">
    <text evidence="1">The sequence shown here is derived from an EMBL/GenBank/DDBJ whole genome shotgun (WGS) entry which is preliminary data.</text>
</comment>
<protein>
    <submittedName>
        <fullName evidence="1">Uncharacterized protein</fullName>
    </submittedName>
</protein>
<gene>
    <name evidence="1" type="ORF">NEIELOOT_01680</name>
</gene>
<dbReference type="Proteomes" id="UP000005536">
    <property type="component" value="Unassembled WGS sequence"/>
</dbReference>
<organism evidence="1 2">
    <name type="scientific">Neisseria elongata subsp. glycolytica ATCC 29315</name>
    <dbReference type="NCBI Taxonomy" id="546263"/>
    <lineage>
        <taxon>Bacteria</taxon>
        <taxon>Pseudomonadati</taxon>
        <taxon>Pseudomonadota</taxon>
        <taxon>Betaproteobacteria</taxon>
        <taxon>Neisseriales</taxon>
        <taxon>Neisseriaceae</taxon>
        <taxon>Neisseria</taxon>
    </lineage>
</organism>
<proteinExistence type="predicted"/>
<evidence type="ECO:0000313" key="2">
    <source>
        <dbReference type="Proteomes" id="UP000005536"/>
    </source>
</evidence>